<keyword evidence="6" id="KW-0479">Metal-binding</keyword>
<dbReference type="EMBL" id="FJ531635">
    <property type="protein sequence ID" value="ACL01046.1"/>
    <property type="molecule type" value="Genomic_RNA"/>
</dbReference>
<protein>
    <recommendedName>
        <fullName evidence="2">RNA silencing suppressor</fullName>
    </recommendedName>
</protein>
<keyword evidence="3" id="KW-0941">Suppressor of RNA silencing</keyword>
<evidence type="ECO:0000256" key="6">
    <source>
        <dbReference type="ARBA" id="ARBA00022723"/>
    </source>
</evidence>
<keyword evidence="8" id="KW-0862">Zinc</keyword>
<dbReference type="InterPro" id="IPR002568">
    <property type="entry name" value="Carla-bd"/>
</dbReference>
<sequence length="105" mass="11982">MQTMGESKSWKKAVIFSLYNKLPLCLCVHIMRRASNRCVGTGRSTYARRRRAISIGRCERCFRCYPPICNSKCDNKTCFPGISSNEKVVNFIRYGATTVIPYPGF</sequence>
<dbReference type="GO" id="GO:0008270">
    <property type="term" value="F:zinc ion binding"/>
    <property type="evidence" value="ECO:0007669"/>
    <property type="project" value="UniProtKB-KW"/>
</dbReference>
<accession>C7AGG2</accession>
<dbReference type="GO" id="GO:0003677">
    <property type="term" value="F:DNA binding"/>
    <property type="evidence" value="ECO:0007669"/>
    <property type="project" value="UniProtKB-KW"/>
</dbReference>
<evidence type="ECO:0000256" key="1">
    <source>
        <dbReference type="ARBA" id="ARBA00006158"/>
    </source>
</evidence>
<dbReference type="GO" id="GO:0006355">
    <property type="term" value="P:regulation of DNA-templated transcription"/>
    <property type="evidence" value="ECO:0007669"/>
    <property type="project" value="InterPro"/>
</dbReference>
<organism evidence="11">
    <name type="scientific">Kalanchoe latent virus</name>
    <dbReference type="NCBI Taxonomy" id="132477"/>
    <lineage>
        <taxon>Viruses</taxon>
        <taxon>Riboviria</taxon>
        <taxon>Orthornavirae</taxon>
        <taxon>Kitrinoviricota</taxon>
        <taxon>Alsuviricetes</taxon>
        <taxon>Tymovirales</taxon>
        <taxon>Betaflexiviridae</taxon>
        <taxon>Quinvirinae</taxon>
        <taxon>Carlavirus</taxon>
        <taxon>Carlavirus latenskalanchoe</taxon>
    </lineage>
</organism>
<keyword evidence="10" id="KW-0899">Viral immunoevasion</keyword>
<evidence type="ECO:0000256" key="7">
    <source>
        <dbReference type="ARBA" id="ARBA00022771"/>
    </source>
</evidence>
<evidence type="ECO:0000313" key="11">
    <source>
        <dbReference type="EMBL" id="ACL01046.1"/>
    </source>
</evidence>
<keyword evidence="5" id="KW-1090">Inhibition of host innate immune response by virus</keyword>
<reference evidence="11" key="1">
    <citation type="journal article" date="2009" name="Arch. Virol.">
        <title>Complete genome sequences of two isolates of Kalanchoe latent virus.</title>
        <authorList>
            <person name="Dinesen M."/>
            <person name="Lundmark M."/>
            <person name="Albrechtsen M."/>
        </authorList>
    </citation>
    <scope>NUCLEOTIDE SEQUENCE</scope>
    <source>
        <strain evidence="11">1452</strain>
    </source>
</reference>
<keyword evidence="4" id="KW-0945">Host-virus interaction</keyword>
<dbReference type="GO" id="GO:0052170">
    <property type="term" value="P:symbiont-mediated suppression of host innate immune response"/>
    <property type="evidence" value="ECO:0007669"/>
    <property type="project" value="UniProtKB-KW"/>
</dbReference>
<evidence type="ECO:0000256" key="5">
    <source>
        <dbReference type="ARBA" id="ARBA00022632"/>
    </source>
</evidence>
<proteinExistence type="inferred from homology"/>
<evidence type="ECO:0000256" key="2">
    <source>
        <dbReference type="ARBA" id="ARBA00017202"/>
    </source>
</evidence>
<comment type="similarity">
    <text evidence="1">Belongs to the carlaviruses nucleic acid-binding protein family.</text>
</comment>
<name>C7AGG2_9VIRU</name>
<evidence type="ECO:0000256" key="10">
    <source>
        <dbReference type="ARBA" id="ARBA00023280"/>
    </source>
</evidence>
<evidence type="ECO:0000256" key="4">
    <source>
        <dbReference type="ARBA" id="ARBA00022581"/>
    </source>
</evidence>
<evidence type="ECO:0000256" key="9">
    <source>
        <dbReference type="ARBA" id="ARBA00023125"/>
    </source>
</evidence>
<evidence type="ECO:0000256" key="8">
    <source>
        <dbReference type="ARBA" id="ARBA00022833"/>
    </source>
</evidence>
<keyword evidence="7" id="KW-0863">Zinc-finger</keyword>
<dbReference type="Pfam" id="PF01623">
    <property type="entry name" value="Carla_C4"/>
    <property type="match status" value="1"/>
</dbReference>
<evidence type="ECO:0000256" key="3">
    <source>
        <dbReference type="ARBA" id="ARBA00022463"/>
    </source>
</evidence>
<keyword evidence="9" id="KW-0238">DNA-binding</keyword>